<evidence type="ECO:0000313" key="2">
    <source>
        <dbReference type="Proteomes" id="UP000609879"/>
    </source>
</evidence>
<dbReference type="Proteomes" id="UP000609879">
    <property type="component" value="Unassembled WGS sequence"/>
</dbReference>
<protein>
    <submittedName>
        <fullName evidence="1">Uncharacterized protein</fullName>
    </submittedName>
</protein>
<dbReference type="EMBL" id="BOMI01000195">
    <property type="protein sequence ID" value="GID80580.1"/>
    <property type="molecule type" value="Genomic_DNA"/>
</dbReference>
<evidence type="ECO:0000313" key="1">
    <source>
        <dbReference type="EMBL" id="GID80580.1"/>
    </source>
</evidence>
<comment type="caution">
    <text evidence="1">The sequence shown here is derived from an EMBL/GenBank/DDBJ whole genome shotgun (WGS) entry which is preliminary data.</text>
</comment>
<keyword evidence="2" id="KW-1185">Reference proteome</keyword>
<organism evidence="1 2">
    <name type="scientific">Paractinoplanes deccanensis</name>
    <dbReference type="NCBI Taxonomy" id="113561"/>
    <lineage>
        <taxon>Bacteria</taxon>
        <taxon>Bacillati</taxon>
        <taxon>Actinomycetota</taxon>
        <taxon>Actinomycetes</taxon>
        <taxon>Micromonosporales</taxon>
        <taxon>Micromonosporaceae</taxon>
        <taxon>Paractinoplanes</taxon>
    </lineage>
</organism>
<proteinExistence type="predicted"/>
<gene>
    <name evidence="1" type="ORF">Ade02nite_92210</name>
</gene>
<sequence>MEASVGDADGQAMHAVDRGLAIGCGPGCWSGGVSGWPGAGSVGRSEGAGSEGGQVARVARSVGWRGRSGGAVGRVVRAVGWRGRSGGAGGRVARAVGWRGRSGGAVGRVVRAVGRSRGVSGQAAAVWARARAAWRMELSR</sequence>
<name>A0ABQ3YLA1_9ACTN</name>
<accession>A0ABQ3YLA1</accession>
<reference evidence="1 2" key="1">
    <citation type="submission" date="2021-01" db="EMBL/GenBank/DDBJ databases">
        <title>Whole genome shotgun sequence of Actinoplanes deccanensis NBRC 13994.</title>
        <authorList>
            <person name="Komaki H."/>
            <person name="Tamura T."/>
        </authorList>
    </citation>
    <scope>NUCLEOTIDE SEQUENCE [LARGE SCALE GENOMIC DNA]</scope>
    <source>
        <strain evidence="1 2">NBRC 13994</strain>
    </source>
</reference>